<reference evidence="2 3" key="1">
    <citation type="journal article" date="2010" name="Genome Biol. Evol.">
        <title>The sequence of a 1.8-mb bacterial linear plasmid reveals a rich evolutionary reservoir of secondary metabolic pathways.</title>
        <authorList>
            <person name="Medema M.H."/>
            <person name="Trefzer A."/>
            <person name="Kovalchuk A."/>
            <person name="van den Berg M."/>
            <person name="Mueller U."/>
            <person name="Heijne W."/>
            <person name="Wu L."/>
            <person name="Alam M.T."/>
            <person name="Ronning C.M."/>
            <person name="Nierman W.C."/>
            <person name="Bovenberg R.A.L."/>
            <person name="Breitling R."/>
            <person name="Takano E."/>
        </authorList>
    </citation>
    <scope>NUCLEOTIDE SEQUENCE [LARGE SCALE GENOMIC DNA]</scope>
    <source>
        <strain evidence="3">ATCC 27064 / DSM 738 / JCM 4710 / NBRC 13307 / NCIMB 12785 / NRRL 3585 / VKM Ac-602</strain>
        <plasmid evidence="2">pSCL4</plasmid>
    </source>
</reference>
<evidence type="ECO:0000313" key="2">
    <source>
        <dbReference type="EMBL" id="EFG03496.2"/>
    </source>
</evidence>
<dbReference type="EMBL" id="CM000914">
    <property type="protein sequence ID" value="EFG03496.2"/>
    <property type="molecule type" value="Genomic_DNA"/>
</dbReference>
<keyword evidence="3" id="KW-1185">Reference proteome</keyword>
<evidence type="ECO:0000313" key="3">
    <source>
        <dbReference type="Proteomes" id="UP000002357"/>
    </source>
</evidence>
<gene>
    <name evidence="2" type="ORF">SCLAV_p0001</name>
</gene>
<organism evidence="2 3">
    <name type="scientific">Streptomyces clavuligerus</name>
    <dbReference type="NCBI Taxonomy" id="1901"/>
    <lineage>
        <taxon>Bacteria</taxon>
        <taxon>Bacillati</taxon>
        <taxon>Actinomycetota</taxon>
        <taxon>Actinomycetes</taxon>
        <taxon>Kitasatosporales</taxon>
        <taxon>Streptomycetaceae</taxon>
        <taxon>Streptomyces</taxon>
    </lineage>
</organism>
<keyword evidence="2" id="KW-0067">ATP-binding</keyword>
<keyword evidence="2" id="KW-0547">Nucleotide-binding</keyword>
<feature type="compositionally biased region" description="Basic and acidic residues" evidence="1">
    <location>
        <begin position="1"/>
        <end position="10"/>
    </location>
</feature>
<proteinExistence type="predicted"/>
<name>D5SHV3_STRCL</name>
<feature type="region of interest" description="Disordered" evidence="1">
    <location>
        <begin position="1"/>
        <end position="23"/>
    </location>
</feature>
<keyword evidence="2" id="KW-0378">Hydrolase</keyword>
<evidence type="ECO:0000256" key="1">
    <source>
        <dbReference type="SAM" id="MobiDB-lite"/>
    </source>
</evidence>
<protein>
    <submittedName>
        <fullName evidence="2">Helicase</fullName>
    </submittedName>
</protein>
<geneLocation type="plasmid" evidence="2 3">
    <name>pSCL4</name>
</geneLocation>
<sequence>MVVPRGHTEVLEDGWGPDGDGEKTEVRLGVWMSNTKTRRTGLTDDKLAILAALGLHWTGTEAGAGAA</sequence>
<accession>D5SHV3</accession>
<dbReference type="Proteomes" id="UP000002357">
    <property type="component" value="Plasmid pSCL4"/>
</dbReference>
<keyword evidence="2" id="KW-0347">Helicase</keyword>
<dbReference type="GO" id="GO:0004386">
    <property type="term" value="F:helicase activity"/>
    <property type="evidence" value="ECO:0007669"/>
    <property type="project" value="UniProtKB-KW"/>
</dbReference>
<keyword evidence="2" id="KW-0614">Plasmid</keyword>
<dbReference type="AlphaFoldDB" id="D5SHV3"/>